<dbReference type="EMBL" id="DF967972">
    <property type="protein sequence ID" value="GAP13636.1"/>
    <property type="molecule type" value="Genomic_DNA"/>
</dbReference>
<dbReference type="RefSeq" id="WP_075072960.1">
    <property type="nucleotide sequence ID" value="NZ_DF967972.1"/>
</dbReference>
<dbReference type="OrthoDB" id="5458712at2"/>
<evidence type="ECO:0000313" key="1">
    <source>
        <dbReference type="EMBL" id="GAP13636.1"/>
    </source>
</evidence>
<sequence length="82" mass="9412">MIIPDESDPSWMKAISGEETPKYELLATKIILGRLTLIYEMDPTPETAQRCVAELRAFFMWNKDLPKAQADLQKIFGKVVIR</sequence>
<organism evidence="1">
    <name type="scientific">Longilinea arvoryzae</name>
    <dbReference type="NCBI Taxonomy" id="360412"/>
    <lineage>
        <taxon>Bacteria</taxon>
        <taxon>Bacillati</taxon>
        <taxon>Chloroflexota</taxon>
        <taxon>Anaerolineae</taxon>
        <taxon>Anaerolineales</taxon>
        <taxon>Anaerolineaceae</taxon>
        <taxon>Longilinea</taxon>
    </lineage>
</organism>
<accession>A0A0S7BF98</accession>
<dbReference type="AlphaFoldDB" id="A0A0S7BF98"/>
<reference evidence="1" key="1">
    <citation type="submission" date="2015-07" db="EMBL/GenBank/DDBJ databases">
        <title>Draft Genome Sequences of Anaerolinea thermolimosa IMO-1, Bellilinea caldifistulae GOMI-1, Leptolinea tardivitalis YMTK-2, Levilinea saccharolytica KIBI-1,Longilinea arvoryzae KOME-1, Previously Described as Members of the Anaerolineaceae (Chloroflexi).</title>
        <authorList>
            <person name="Sekiguchi Y."/>
            <person name="Ohashi A."/>
            <person name="Matsuura N."/>
            <person name="Tourlousse M.D."/>
        </authorList>
    </citation>
    <scope>NUCLEOTIDE SEQUENCE [LARGE SCALE GENOMIC DNA]</scope>
    <source>
        <strain evidence="1">KOME-1</strain>
    </source>
</reference>
<keyword evidence="2" id="KW-1185">Reference proteome</keyword>
<name>A0A0S7BF98_9CHLR</name>
<gene>
    <name evidence="1" type="ORF">LARV_01391</name>
</gene>
<proteinExistence type="predicted"/>
<dbReference type="STRING" id="360412.LARV_01391"/>
<dbReference type="Proteomes" id="UP000055060">
    <property type="component" value="Unassembled WGS sequence"/>
</dbReference>
<protein>
    <submittedName>
        <fullName evidence="1">Uncharacterized protein</fullName>
    </submittedName>
</protein>
<evidence type="ECO:0000313" key="2">
    <source>
        <dbReference type="Proteomes" id="UP000055060"/>
    </source>
</evidence>